<feature type="compositionally biased region" description="Pro residues" evidence="1">
    <location>
        <begin position="51"/>
        <end position="60"/>
    </location>
</feature>
<keyword evidence="3" id="KW-1185">Reference proteome</keyword>
<reference evidence="2" key="5">
    <citation type="journal article" date="2021" name="G3 (Bethesda)">
        <title>Aegilops tauschii genome assembly Aet v5.0 features greater sequence contiguity and improved annotation.</title>
        <authorList>
            <person name="Wang L."/>
            <person name="Zhu T."/>
            <person name="Rodriguez J.C."/>
            <person name="Deal K.R."/>
            <person name="Dubcovsky J."/>
            <person name="McGuire P.E."/>
            <person name="Lux T."/>
            <person name="Spannagl M."/>
            <person name="Mayer K.F.X."/>
            <person name="Baldrich P."/>
            <person name="Meyers B.C."/>
            <person name="Huo N."/>
            <person name="Gu Y.Q."/>
            <person name="Zhou H."/>
            <person name="Devos K.M."/>
            <person name="Bennetzen J.L."/>
            <person name="Unver T."/>
            <person name="Budak H."/>
            <person name="Gulick P.J."/>
            <person name="Galiba G."/>
            <person name="Kalapos B."/>
            <person name="Nelson D.R."/>
            <person name="Li P."/>
            <person name="You F.M."/>
            <person name="Luo M.C."/>
            <person name="Dvorak J."/>
        </authorList>
    </citation>
    <scope>NUCLEOTIDE SEQUENCE [LARGE SCALE GENOMIC DNA]</scope>
    <source>
        <strain evidence="2">cv. AL8/78</strain>
    </source>
</reference>
<dbReference type="EnsemblPlants" id="AET7Gv21074400.3">
    <property type="protein sequence ID" value="AET7Gv21074400.3"/>
    <property type="gene ID" value="AET7Gv21074400"/>
</dbReference>
<proteinExistence type="predicted"/>
<feature type="compositionally biased region" description="Low complexity" evidence="1">
    <location>
        <begin position="38"/>
        <end position="48"/>
    </location>
</feature>
<reference evidence="3" key="1">
    <citation type="journal article" date="2014" name="Science">
        <title>Ancient hybridizations among the ancestral genomes of bread wheat.</title>
        <authorList>
            <consortium name="International Wheat Genome Sequencing Consortium,"/>
            <person name="Marcussen T."/>
            <person name="Sandve S.R."/>
            <person name="Heier L."/>
            <person name="Spannagl M."/>
            <person name="Pfeifer M."/>
            <person name="Jakobsen K.S."/>
            <person name="Wulff B.B."/>
            <person name="Steuernagel B."/>
            <person name="Mayer K.F."/>
            <person name="Olsen O.A."/>
        </authorList>
    </citation>
    <scope>NUCLEOTIDE SEQUENCE [LARGE SCALE GENOMIC DNA]</scope>
    <source>
        <strain evidence="3">cv. AL8/78</strain>
    </source>
</reference>
<sequence length="132" mass="14456">PMLSRPQGEIPFPTNPSIYPFSLTLHAHFLTPFPTFRPSPVVAAPARVSRPRPPASPPAPSAMSKQGGKAKPLKQAKVAEKDYDENDLAYLQKKKDEQKGPEGAEGQGRPEGCAGRIRSQEEWEEMSLPTHS</sequence>
<evidence type="ECO:0000313" key="3">
    <source>
        <dbReference type="Proteomes" id="UP000015105"/>
    </source>
</evidence>
<protein>
    <submittedName>
        <fullName evidence="2">Uncharacterized protein</fullName>
    </submittedName>
</protein>
<feature type="compositionally biased region" description="Basic and acidic residues" evidence="1">
    <location>
        <begin position="93"/>
        <end position="102"/>
    </location>
</feature>
<dbReference type="AlphaFoldDB" id="A0A453STQ5"/>
<feature type="region of interest" description="Disordered" evidence="1">
    <location>
        <begin position="34"/>
        <end position="132"/>
    </location>
</feature>
<dbReference type="InterPro" id="IPR015157">
    <property type="entry name" value="TMA7"/>
</dbReference>
<organism evidence="2 3">
    <name type="scientific">Aegilops tauschii subsp. strangulata</name>
    <name type="common">Goatgrass</name>
    <dbReference type="NCBI Taxonomy" id="200361"/>
    <lineage>
        <taxon>Eukaryota</taxon>
        <taxon>Viridiplantae</taxon>
        <taxon>Streptophyta</taxon>
        <taxon>Embryophyta</taxon>
        <taxon>Tracheophyta</taxon>
        <taxon>Spermatophyta</taxon>
        <taxon>Magnoliopsida</taxon>
        <taxon>Liliopsida</taxon>
        <taxon>Poales</taxon>
        <taxon>Poaceae</taxon>
        <taxon>BOP clade</taxon>
        <taxon>Pooideae</taxon>
        <taxon>Triticodae</taxon>
        <taxon>Triticeae</taxon>
        <taxon>Triticinae</taxon>
        <taxon>Aegilops</taxon>
    </lineage>
</organism>
<dbReference type="Pfam" id="PF09072">
    <property type="entry name" value="TMA7"/>
    <property type="match status" value="1"/>
</dbReference>
<name>A0A453STQ5_AEGTS</name>
<reference evidence="2" key="3">
    <citation type="journal article" date="2017" name="Nature">
        <title>Genome sequence of the progenitor of the wheat D genome Aegilops tauschii.</title>
        <authorList>
            <person name="Luo M.C."/>
            <person name="Gu Y.Q."/>
            <person name="Puiu D."/>
            <person name="Wang H."/>
            <person name="Twardziok S.O."/>
            <person name="Deal K.R."/>
            <person name="Huo N."/>
            <person name="Zhu T."/>
            <person name="Wang L."/>
            <person name="Wang Y."/>
            <person name="McGuire P.E."/>
            <person name="Liu S."/>
            <person name="Long H."/>
            <person name="Ramasamy R.K."/>
            <person name="Rodriguez J.C."/>
            <person name="Van S.L."/>
            <person name="Yuan L."/>
            <person name="Wang Z."/>
            <person name="Xia Z."/>
            <person name="Xiao L."/>
            <person name="Anderson O.D."/>
            <person name="Ouyang S."/>
            <person name="Liang Y."/>
            <person name="Zimin A.V."/>
            <person name="Pertea G."/>
            <person name="Qi P."/>
            <person name="Bennetzen J.L."/>
            <person name="Dai X."/>
            <person name="Dawson M.W."/>
            <person name="Muller H.G."/>
            <person name="Kugler K."/>
            <person name="Rivarola-Duarte L."/>
            <person name="Spannagl M."/>
            <person name="Mayer K.F.X."/>
            <person name="Lu F.H."/>
            <person name="Bevan M.W."/>
            <person name="Leroy P."/>
            <person name="Li P."/>
            <person name="You F.M."/>
            <person name="Sun Q."/>
            <person name="Liu Z."/>
            <person name="Lyons E."/>
            <person name="Wicker T."/>
            <person name="Salzberg S.L."/>
            <person name="Devos K.M."/>
            <person name="Dvorak J."/>
        </authorList>
    </citation>
    <scope>NUCLEOTIDE SEQUENCE [LARGE SCALE GENOMIC DNA]</scope>
    <source>
        <strain evidence="2">cv. AL8/78</strain>
    </source>
</reference>
<evidence type="ECO:0000313" key="2">
    <source>
        <dbReference type="EnsemblPlants" id="AET7Gv21074400.3"/>
    </source>
</evidence>
<dbReference type="Gramene" id="AET7Gv21074400.3">
    <property type="protein sequence ID" value="AET7Gv21074400.3"/>
    <property type="gene ID" value="AET7Gv21074400"/>
</dbReference>
<dbReference type="PANTHER" id="PTHR28632">
    <property type="entry name" value="TRANSLATION MACHINERY-ASSOCIATED PROTEIN 7"/>
    <property type="match status" value="1"/>
</dbReference>
<dbReference type="STRING" id="200361.A0A453STQ5"/>
<dbReference type="Proteomes" id="UP000015105">
    <property type="component" value="Chromosome 7D"/>
</dbReference>
<reference evidence="3" key="2">
    <citation type="journal article" date="2017" name="Nat. Plants">
        <title>The Aegilops tauschii genome reveals multiple impacts of transposons.</title>
        <authorList>
            <person name="Zhao G."/>
            <person name="Zou C."/>
            <person name="Li K."/>
            <person name="Wang K."/>
            <person name="Li T."/>
            <person name="Gao L."/>
            <person name="Zhang X."/>
            <person name="Wang H."/>
            <person name="Yang Z."/>
            <person name="Liu X."/>
            <person name="Jiang W."/>
            <person name="Mao L."/>
            <person name="Kong X."/>
            <person name="Jiao Y."/>
            <person name="Jia J."/>
        </authorList>
    </citation>
    <scope>NUCLEOTIDE SEQUENCE [LARGE SCALE GENOMIC DNA]</scope>
    <source>
        <strain evidence="3">cv. AL8/78</strain>
    </source>
</reference>
<accession>A0A453STQ5</accession>
<evidence type="ECO:0000256" key="1">
    <source>
        <dbReference type="SAM" id="MobiDB-lite"/>
    </source>
</evidence>
<reference evidence="2" key="4">
    <citation type="submission" date="2019-03" db="UniProtKB">
        <authorList>
            <consortium name="EnsemblPlants"/>
        </authorList>
    </citation>
    <scope>IDENTIFICATION</scope>
</reference>